<dbReference type="RefSeq" id="WP_377502170.1">
    <property type="nucleotide sequence ID" value="NZ_JBHULU010000001.1"/>
</dbReference>
<reference evidence="3" key="1">
    <citation type="journal article" date="2019" name="Int. J. Syst. Evol. Microbiol.">
        <title>The Global Catalogue of Microorganisms (GCM) 10K type strain sequencing project: providing services to taxonomists for standard genome sequencing and annotation.</title>
        <authorList>
            <consortium name="The Broad Institute Genomics Platform"/>
            <consortium name="The Broad Institute Genome Sequencing Center for Infectious Disease"/>
            <person name="Wu L."/>
            <person name="Ma J."/>
        </authorList>
    </citation>
    <scope>NUCLEOTIDE SEQUENCE [LARGE SCALE GENOMIC DNA]</scope>
    <source>
        <strain evidence="3">KCTC 42498</strain>
    </source>
</reference>
<dbReference type="Proteomes" id="UP001597544">
    <property type="component" value="Unassembled WGS sequence"/>
</dbReference>
<name>A0ABW5IGQ3_9BACT</name>
<dbReference type="EC" id="2.4.-.-" evidence="2"/>
<comment type="caution">
    <text evidence="2">The sequence shown here is derived from an EMBL/GenBank/DDBJ whole genome shotgun (WGS) entry which is preliminary data.</text>
</comment>
<proteinExistence type="predicted"/>
<keyword evidence="2" id="KW-0328">Glycosyltransferase</keyword>
<dbReference type="Gene3D" id="3.90.550.10">
    <property type="entry name" value="Spore Coat Polysaccharide Biosynthesis Protein SpsA, Chain A"/>
    <property type="match status" value="1"/>
</dbReference>
<keyword evidence="2" id="KW-0808">Transferase</keyword>
<dbReference type="GO" id="GO:0016757">
    <property type="term" value="F:glycosyltransferase activity"/>
    <property type="evidence" value="ECO:0007669"/>
    <property type="project" value="UniProtKB-KW"/>
</dbReference>
<gene>
    <name evidence="2" type="ORF">ACFSRY_00440</name>
</gene>
<feature type="domain" description="Glycosyltransferase 2-like" evidence="1">
    <location>
        <begin position="27"/>
        <end position="69"/>
    </location>
</feature>
<dbReference type="InterPro" id="IPR001173">
    <property type="entry name" value="Glyco_trans_2-like"/>
</dbReference>
<accession>A0ABW5IGQ3</accession>
<keyword evidence="3" id="KW-1185">Reference proteome</keyword>
<sequence>MKPRIPDASPLILPLSNDIDRSLWFEIIPSYNCINTLKQALESVLIQDLGPEKIQIEVVDDCSTDGVVKELV</sequence>
<dbReference type="EMBL" id="JBHULU010000001">
    <property type="protein sequence ID" value="MFD2512316.1"/>
    <property type="molecule type" value="Genomic_DNA"/>
</dbReference>
<organism evidence="2 3">
    <name type="scientific">Pontibacter locisalis</name>
    <dbReference type="NCBI Taxonomy" id="1719035"/>
    <lineage>
        <taxon>Bacteria</taxon>
        <taxon>Pseudomonadati</taxon>
        <taxon>Bacteroidota</taxon>
        <taxon>Cytophagia</taxon>
        <taxon>Cytophagales</taxon>
        <taxon>Hymenobacteraceae</taxon>
        <taxon>Pontibacter</taxon>
    </lineage>
</organism>
<dbReference type="SUPFAM" id="SSF53448">
    <property type="entry name" value="Nucleotide-diphospho-sugar transferases"/>
    <property type="match status" value="1"/>
</dbReference>
<dbReference type="CDD" id="cd00761">
    <property type="entry name" value="Glyco_tranf_GTA_type"/>
    <property type="match status" value="1"/>
</dbReference>
<evidence type="ECO:0000259" key="1">
    <source>
        <dbReference type="Pfam" id="PF00535"/>
    </source>
</evidence>
<evidence type="ECO:0000313" key="3">
    <source>
        <dbReference type="Proteomes" id="UP001597544"/>
    </source>
</evidence>
<evidence type="ECO:0000313" key="2">
    <source>
        <dbReference type="EMBL" id="MFD2512316.1"/>
    </source>
</evidence>
<dbReference type="Pfam" id="PF00535">
    <property type="entry name" value="Glycos_transf_2"/>
    <property type="match status" value="1"/>
</dbReference>
<dbReference type="InterPro" id="IPR029044">
    <property type="entry name" value="Nucleotide-diphossugar_trans"/>
</dbReference>
<protein>
    <submittedName>
        <fullName evidence="2">Glycosyltransferase family A protein</fullName>
        <ecNumber evidence="2">2.4.-.-</ecNumber>
    </submittedName>
</protein>